<feature type="transmembrane region" description="Helical" evidence="5">
    <location>
        <begin position="373"/>
        <end position="395"/>
    </location>
</feature>
<proteinExistence type="predicted"/>
<evidence type="ECO:0000259" key="6">
    <source>
        <dbReference type="Pfam" id="PF00005"/>
    </source>
</evidence>
<sequence>MNRQEIDKRIANLREILNLPEKSRIISRLSGGQQRRVSIAITMIHRPRLIILDEPTVGVDSILRHKIWQYLENLCQTNGQTVIITTHYIEEARSAAQVAFMNSGTILKQSAPNQLMSEYQCSTLEEVFLQLCNQHNKDKNNANFIEQSSDDSNNLGISNITPIENDLINTTNISSKRLDMTRVNAMLMKYWIFIKRKPQFIISYYTMVIITLCALNLIMGRDINGISVAVYNNDESPQRLSRMLIHSIDDKHITFVDYPDPESAVNSVRNGRNYLALQFKQNFSDAFETRVTDPFSATDEDVEESLIHLYLDISNAVIGLMSVKYLMNGFTNFMDKLGNEVGKPNLLDLITPLQITQIYHGNLKNLYNTFDLFGAPMLVMLVLLMPMLLSAFLMVTAKTNNTIERVFVSGVTSHEYYLAHVVVNILISLGLVVISMVVVFVVFNVEHQGSLVETFMLLFLQTLVGIAIGLAFSLILAHMVSVMISIMGLSMAIMMISGIVWPLEAIPNYFLIVTYMSPITEPIISMRNIMVRGWDYS</sequence>
<dbReference type="OrthoDB" id="10255969at2759"/>
<dbReference type="InterPro" id="IPR013525">
    <property type="entry name" value="ABC2_TM"/>
</dbReference>
<reference evidence="8" key="1">
    <citation type="submission" date="2020-11" db="EMBL/GenBank/DDBJ databases">
        <authorList>
            <person name="Tran Van P."/>
        </authorList>
    </citation>
    <scope>NUCLEOTIDE SEQUENCE</scope>
</reference>
<dbReference type="GO" id="GO:0016020">
    <property type="term" value="C:membrane"/>
    <property type="evidence" value="ECO:0007669"/>
    <property type="project" value="UniProtKB-SubCell"/>
</dbReference>
<dbReference type="EMBL" id="CAJPVJ010023429">
    <property type="protein sequence ID" value="CAG2178510.1"/>
    <property type="molecule type" value="Genomic_DNA"/>
</dbReference>
<dbReference type="Gene3D" id="3.40.50.300">
    <property type="entry name" value="P-loop containing nucleotide triphosphate hydrolases"/>
    <property type="match status" value="1"/>
</dbReference>
<feature type="domain" description="ABC transporter" evidence="6">
    <location>
        <begin position="5"/>
        <end position="56"/>
    </location>
</feature>
<evidence type="ECO:0000313" key="9">
    <source>
        <dbReference type="Proteomes" id="UP000728032"/>
    </source>
</evidence>
<evidence type="ECO:0000256" key="2">
    <source>
        <dbReference type="ARBA" id="ARBA00022692"/>
    </source>
</evidence>
<dbReference type="EMBL" id="OC938254">
    <property type="protein sequence ID" value="CAD7661374.1"/>
    <property type="molecule type" value="Genomic_DNA"/>
</dbReference>
<dbReference type="GO" id="GO:0005524">
    <property type="term" value="F:ATP binding"/>
    <property type="evidence" value="ECO:0007669"/>
    <property type="project" value="InterPro"/>
</dbReference>
<name>A0A7R9QY17_9ACAR</name>
<feature type="transmembrane region" description="Helical" evidence="5">
    <location>
        <begin position="455"/>
        <end position="477"/>
    </location>
</feature>
<protein>
    <submittedName>
        <fullName evidence="8">Uncharacterized protein</fullName>
    </submittedName>
</protein>
<comment type="subcellular location">
    <subcellularLocation>
        <location evidence="1">Membrane</location>
        <topology evidence="1">Multi-pass membrane protein</topology>
    </subcellularLocation>
</comment>
<keyword evidence="4 5" id="KW-0472">Membrane</keyword>
<evidence type="ECO:0000313" key="8">
    <source>
        <dbReference type="EMBL" id="CAD7661374.1"/>
    </source>
</evidence>
<organism evidence="8">
    <name type="scientific">Oppiella nova</name>
    <dbReference type="NCBI Taxonomy" id="334625"/>
    <lineage>
        <taxon>Eukaryota</taxon>
        <taxon>Metazoa</taxon>
        <taxon>Ecdysozoa</taxon>
        <taxon>Arthropoda</taxon>
        <taxon>Chelicerata</taxon>
        <taxon>Arachnida</taxon>
        <taxon>Acari</taxon>
        <taxon>Acariformes</taxon>
        <taxon>Sarcoptiformes</taxon>
        <taxon>Oribatida</taxon>
        <taxon>Brachypylina</taxon>
        <taxon>Oppioidea</taxon>
        <taxon>Oppiidae</taxon>
        <taxon>Oppiella</taxon>
    </lineage>
</organism>
<feature type="transmembrane region" description="Helical" evidence="5">
    <location>
        <begin position="484"/>
        <end position="503"/>
    </location>
</feature>
<feature type="transmembrane region" description="Helical" evidence="5">
    <location>
        <begin position="416"/>
        <end position="443"/>
    </location>
</feature>
<gene>
    <name evidence="8" type="ORF">ONB1V03_LOCUS17935</name>
</gene>
<feature type="domain" description="ABC-2 type transporter transmembrane" evidence="7">
    <location>
        <begin position="201"/>
        <end position="533"/>
    </location>
</feature>
<dbReference type="PANTHER" id="PTHR43038:SF3">
    <property type="entry name" value="ABC TRANSPORTER G FAMILY MEMBER 20 ISOFORM X1"/>
    <property type="match status" value="1"/>
</dbReference>
<dbReference type="Pfam" id="PF12698">
    <property type="entry name" value="ABC2_membrane_3"/>
    <property type="match status" value="1"/>
</dbReference>
<evidence type="ECO:0000256" key="1">
    <source>
        <dbReference type="ARBA" id="ARBA00004141"/>
    </source>
</evidence>
<dbReference type="GO" id="GO:0140359">
    <property type="term" value="F:ABC-type transporter activity"/>
    <property type="evidence" value="ECO:0007669"/>
    <property type="project" value="InterPro"/>
</dbReference>
<dbReference type="SUPFAM" id="SSF52540">
    <property type="entry name" value="P-loop containing nucleoside triphosphate hydrolases"/>
    <property type="match status" value="1"/>
</dbReference>
<keyword evidence="9" id="KW-1185">Reference proteome</keyword>
<feature type="transmembrane region" description="Helical" evidence="5">
    <location>
        <begin position="200"/>
        <end position="219"/>
    </location>
</feature>
<evidence type="ECO:0000256" key="4">
    <source>
        <dbReference type="ARBA" id="ARBA00023136"/>
    </source>
</evidence>
<evidence type="ECO:0000256" key="3">
    <source>
        <dbReference type="ARBA" id="ARBA00022989"/>
    </source>
</evidence>
<dbReference type="Pfam" id="PF00005">
    <property type="entry name" value="ABC_tran"/>
    <property type="match status" value="1"/>
</dbReference>
<dbReference type="GO" id="GO:0016887">
    <property type="term" value="F:ATP hydrolysis activity"/>
    <property type="evidence" value="ECO:0007669"/>
    <property type="project" value="InterPro"/>
</dbReference>
<keyword evidence="3 5" id="KW-1133">Transmembrane helix</keyword>
<feature type="non-terminal residue" evidence="8">
    <location>
        <position position="537"/>
    </location>
</feature>
<dbReference type="InterPro" id="IPR027417">
    <property type="entry name" value="P-loop_NTPase"/>
</dbReference>
<dbReference type="AlphaFoldDB" id="A0A7R9QY17"/>
<evidence type="ECO:0000259" key="7">
    <source>
        <dbReference type="Pfam" id="PF12698"/>
    </source>
</evidence>
<dbReference type="PANTHER" id="PTHR43038">
    <property type="entry name" value="ATP-BINDING CASSETTE, SUB-FAMILY H, MEMBER 1"/>
    <property type="match status" value="1"/>
</dbReference>
<dbReference type="Proteomes" id="UP000728032">
    <property type="component" value="Unassembled WGS sequence"/>
</dbReference>
<dbReference type="InterPro" id="IPR003439">
    <property type="entry name" value="ABC_transporter-like_ATP-bd"/>
</dbReference>
<keyword evidence="2 5" id="KW-0812">Transmembrane</keyword>
<evidence type="ECO:0000256" key="5">
    <source>
        <dbReference type="SAM" id="Phobius"/>
    </source>
</evidence>
<accession>A0A7R9QY17</accession>